<dbReference type="EMBL" id="JAANIU010007505">
    <property type="protein sequence ID" value="KAG1537592.1"/>
    <property type="molecule type" value="Genomic_DNA"/>
</dbReference>
<dbReference type="SUPFAM" id="SSF56935">
    <property type="entry name" value="Porins"/>
    <property type="match status" value="1"/>
</dbReference>
<evidence type="ECO:0000313" key="2">
    <source>
        <dbReference type="Proteomes" id="UP000740926"/>
    </source>
</evidence>
<dbReference type="Proteomes" id="UP000740926">
    <property type="component" value="Unassembled WGS sequence"/>
</dbReference>
<dbReference type="AlphaFoldDB" id="A0A9P6Y241"/>
<accession>A0A9P6Y241</accession>
<keyword evidence="2" id="KW-1185">Reference proteome</keyword>
<evidence type="ECO:0000313" key="1">
    <source>
        <dbReference type="EMBL" id="KAG1537592.1"/>
    </source>
</evidence>
<sequence length="151" mass="16320">MGAVAGTLNIVTRAPIANDGQRLTLSWADNQGRSTPSASWRQTHAGLDRDLALTATATARGFLVEERSREDAWDGVGAPLLHRQSRLRATGHRDSVSLAPSLTLRTSEDTTLSLQALVDASDFRRDIARACALIRARPARSGRRSYRTAAA</sequence>
<gene>
    <name evidence="1" type="ORF">G6F50_014836</name>
</gene>
<reference evidence="1 2" key="1">
    <citation type="journal article" date="2020" name="Microb. Genom.">
        <title>Genetic diversity of clinical and environmental Mucorales isolates obtained from an investigation of mucormycosis cases among solid organ transplant recipients.</title>
        <authorList>
            <person name="Nguyen M.H."/>
            <person name="Kaul D."/>
            <person name="Muto C."/>
            <person name="Cheng S.J."/>
            <person name="Richter R.A."/>
            <person name="Bruno V.M."/>
            <person name="Liu G."/>
            <person name="Beyhan S."/>
            <person name="Sundermann A.J."/>
            <person name="Mounaud S."/>
            <person name="Pasculle A.W."/>
            <person name="Nierman W.C."/>
            <person name="Driscoll E."/>
            <person name="Cumbie R."/>
            <person name="Clancy C.J."/>
            <person name="Dupont C.L."/>
        </authorList>
    </citation>
    <scope>NUCLEOTIDE SEQUENCE [LARGE SCALE GENOMIC DNA]</scope>
    <source>
        <strain evidence="1 2">GL24</strain>
    </source>
</reference>
<protein>
    <submittedName>
        <fullName evidence="1">Uncharacterized protein</fullName>
    </submittedName>
</protein>
<comment type="caution">
    <text evidence="1">The sequence shown here is derived from an EMBL/GenBank/DDBJ whole genome shotgun (WGS) entry which is preliminary data.</text>
</comment>
<proteinExistence type="predicted"/>
<organism evidence="1 2">
    <name type="scientific">Rhizopus delemar</name>
    <dbReference type="NCBI Taxonomy" id="936053"/>
    <lineage>
        <taxon>Eukaryota</taxon>
        <taxon>Fungi</taxon>
        <taxon>Fungi incertae sedis</taxon>
        <taxon>Mucoromycota</taxon>
        <taxon>Mucoromycotina</taxon>
        <taxon>Mucoromycetes</taxon>
        <taxon>Mucorales</taxon>
        <taxon>Mucorineae</taxon>
        <taxon>Rhizopodaceae</taxon>
        <taxon>Rhizopus</taxon>
    </lineage>
</organism>
<name>A0A9P6Y241_9FUNG</name>